<dbReference type="Pfam" id="PF04420">
    <property type="entry name" value="CHD5"/>
    <property type="match status" value="1"/>
</dbReference>
<dbReference type="PANTHER" id="PTHR42650">
    <property type="entry name" value="TAIL-ANCHORED PROTEIN INSERTION RECEPTOR WRB"/>
    <property type="match status" value="1"/>
</dbReference>
<comment type="similarity">
    <text evidence="2">Belongs to the WRB/GET1 family.</text>
</comment>
<gene>
    <name evidence="11" type="ORF">g.45139</name>
</gene>
<feature type="transmembrane region" description="Helical" evidence="10">
    <location>
        <begin position="109"/>
        <end position="126"/>
    </location>
</feature>
<feature type="transmembrane region" description="Helical" evidence="10">
    <location>
        <begin position="18"/>
        <end position="37"/>
    </location>
</feature>
<evidence type="ECO:0000256" key="9">
    <source>
        <dbReference type="ARBA" id="ARBA00033006"/>
    </source>
</evidence>
<organism evidence="11">
    <name type="scientific">Cuerna arida</name>
    <dbReference type="NCBI Taxonomy" id="1464854"/>
    <lineage>
        <taxon>Eukaryota</taxon>
        <taxon>Metazoa</taxon>
        <taxon>Ecdysozoa</taxon>
        <taxon>Arthropoda</taxon>
        <taxon>Hexapoda</taxon>
        <taxon>Insecta</taxon>
        <taxon>Pterygota</taxon>
        <taxon>Neoptera</taxon>
        <taxon>Paraneoptera</taxon>
        <taxon>Hemiptera</taxon>
        <taxon>Auchenorrhyncha</taxon>
        <taxon>Membracoidea</taxon>
        <taxon>Cicadellidae</taxon>
        <taxon>Cicadellinae</taxon>
        <taxon>Proconiini</taxon>
        <taxon>Cuerna</taxon>
    </lineage>
</organism>
<keyword evidence="6 10" id="KW-1133">Transmembrane helix</keyword>
<dbReference type="GO" id="GO:0043495">
    <property type="term" value="F:protein-membrane adaptor activity"/>
    <property type="evidence" value="ECO:0007669"/>
    <property type="project" value="TreeGrafter"/>
</dbReference>
<evidence type="ECO:0000256" key="8">
    <source>
        <dbReference type="ARBA" id="ARBA00032437"/>
    </source>
</evidence>
<dbReference type="PANTHER" id="PTHR42650:SF1">
    <property type="entry name" value="GUIDED ENTRY OF TAIL-ANCHORED PROTEINS FACTOR 1"/>
    <property type="match status" value="1"/>
</dbReference>
<evidence type="ECO:0000256" key="4">
    <source>
        <dbReference type="ARBA" id="ARBA00022692"/>
    </source>
</evidence>
<evidence type="ECO:0000256" key="2">
    <source>
        <dbReference type="ARBA" id="ARBA00010799"/>
    </source>
</evidence>
<protein>
    <recommendedName>
        <fullName evidence="3">Guided entry of tail-anchored proteins factor 1</fullName>
    </recommendedName>
    <alternativeName>
        <fullName evidence="8">Tail-anchored protein insertion receptor WRB</fullName>
    </alternativeName>
    <alternativeName>
        <fullName evidence="9">Tryptophan-rich basic protein</fullName>
    </alternativeName>
</protein>
<proteinExistence type="inferred from homology"/>
<evidence type="ECO:0000256" key="3">
    <source>
        <dbReference type="ARBA" id="ARBA00017951"/>
    </source>
</evidence>
<accession>A0A1B6ERZ3</accession>
<keyword evidence="4 10" id="KW-0812">Transmembrane</keyword>
<evidence type="ECO:0000256" key="5">
    <source>
        <dbReference type="ARBA" id="ARBA00022824"/>
    </source>
</evidence>
<dbReference type="GO" id="GO:0043529">
    <property type="term" value="C:GET complex"/>
    <property type="evidence" value="ECO:0007669"/>
    <property type="project" value="TreeGrafter"/>
</dbReference>
<comment type="subcellular location">
    <subcellularLocation>
        <location evidence="1">Endoplasmic reticulum membrane</location>
        <topology evidence="1">Multi-pass membrane protein</topology>
    </subcellularLocation>
</comment>
<keyword evidence="7 10" id="KW-0472">Membrane</keyword>
<dbReference type="Gene3D" id="1.10.287.660">
    <property type="entry name" value="Helix hairpin bin"/>
    <property type="match status" value="1"/>
</dbReference>
<dbReference type="EMBL" id="GECZ01029102">
    <property type="protein sequence ID" value="JAS40667.1"/>
    <property type="molecule type" value="Transcribed_RNA"/>
</dbReference>
<evidence type="ECO:0000313" key="11">
    <source>
        <dbReference type="EMBL" id="JAS40667.1"/>
    </source>
</evidence>
<dbReference type="InterPro" id="IPR028945">
    <property type="entry name" value="Get1"/>
</dbReference>
<dbReference type="GO" id="GO:0071816">
    <property type="term" value="P:tail-anchored membrane protein insertion into ER membrane"/>
    <property type="evidence" value="ECO:0007669"/>
    <property type="project" value="InterPro"/>
</dbReference>
<keyword evidence="5" id="KW-0256">Endoplasmic reticulum</keyword>
<evidence type="ECO:0000256" key="7">
    <source>
        <dbReference type="ARBA" id="ARBA00023136"/>
    </source>
</evidence>
<name>A0A1B6ERZ3_9HEMI</name>
<evidence type="ECO:0000256" key="6">
    <source>
        <dbReference type="ARBA" id="ARBA00022989"/>
    </source>
</evidence>
<feature type="transmembrane region" description="Helical" evidence="10">
    <location>
        <begin position="138"/>
        <end position="164"/>
    </location>
</feature>
<reference evidence="11" key="1">
    <citation type="submission" date="2015-11" db="EMBL/GenBank/DDBJ databases">
        <title>De novo transcriptome assembly of four potential Pierce s Disease insect vectors from Arizona vineyards.</title>
        <authorList>
            <person name="Tassone E.E."/>
        </authorList>
    </citation>
    <scope>NUCLEOTIDE SEQUENCE</scope>
</reference>
<evidence type="ECO:0000256" key="10">
    <source>
        <dbReference type="SAM" id="Phobius"/>
    </source>
</evidence>
<dbReference type="GO" id="GO:0005789">
    <property type="term" value="C:endoplasmic reticulum membrane"/>
    <property type="evidence" value="ECO:0007669"/>
    <property type="project" value="UniProtKB-SubCell"/>
</dbReference>
<dbReference type="InterPro" id="IPR029012">
    <property type="entry name" value="Helix_hairpin_bin_sf"/>
</dbReference>
<dbReference type="AlphaFoldDB" id="A0A1B6ERZ3"/>
<sequence>MDPEDSSLNVEKSQANTYLLLLGLMISIMNNHMSTLLNQVFIQFNKLNTSSYYHKLKTDLSELQKESIGINMTEEFAKYARLQRKIIKIQDELKTEALALQQSNMTNKMILQVVMSVLSVVVVYMFNAQPVVYLSPQWLYPVSSIMCWPGIQPGAISFLLWCAITNSVVKTFS</sequence>
<evidence type="ECO:0000256" key="1">
    <source>
        <dbReference type="ARBA" id="ARBA00004477"/>
    </source>
</evidence>